<sequence length="372" mass="41571">MPFPQFPHVPNICLQPEVLISLNIVVRFGLTMNGHEAHGQGQYQYHRDPHTSIHVTYLCHGTESKSCSSPPDPQFAQASYGMGLNLGPPWIPQAPNFPHLSQHLQPSYGMGYNFGPPQMPQYPQPSYGMRYDVGPPQMPQYPQPSYGMGYNVGPPWIPQYPQPSYGMGYNFGPPQMPQYPQHGYGMGCNSSPAQFTQFTQFPQMPQYPKPSYGMAPPLNNPPVHQQVSNNGPVDRKPSNSDNVDQKPSNSDNVDQKPSNSGPVDQQPSNSDYVDQKPSSSDNVDQQPSNNRSDREDNGTKKRRQVILFHSCSSLCFVLNITPKQSMVNTYLEMATVLCRVAYHNVVAEIELAVLWTHVSLTNSRPPTTHLKF</sequence>
<evidence type="ECO:0000313" key="3">
    <source>
        <dbReference type="Proteomes" id="UP000701801"/>
    </source>
</evidence>
<name>A0A9N9Q3F3_9HELO</name>
<dbReference type="OrthoDB" id="10467535at2759"/>
<accession>A0A9N9Q3F3</accession>
<feature type="compositionally biased region" description="Polar residues" evidence="1">
    <location>
        <begin position="239"/>
        <end position="290"/>
    </location>
</feature>
<dbReference type="Proteomes" id="UP000701801">
    <property type="component" value="Unassembled WGS sequence"/>
</dbReference>
<comment type="caution">
    <text evidence="2">The sequence shown here is derived from an EMBL/GenBank/DDBJ whole genome shotgun (WGS) entry which is preliminary data.</text>
</comment>
<gene>
    <name evidence="2" type="ORF">HYALB_00000085</name>
</gene>
<dbReference type="AlphaFoldDB" id="A0A9N9Q3F3"/>
<reference evidence="2" key="1">
    <citation type="submission" date="2021-07" db="EMBL/GenBank/DDBJ databases">
        <authorList>
            <person name="Durling M."/>
        </authorList>
    </citation>
    <scope>NUCLEOTIDE SEQUENCE</scope>
</reference>
<evidence type="ECO:0000256" key="1">
    <source>
        <dbReference type="SAM" id="MobiDB-lite"/>
    </source>
</evidence>
<dbReference type="EMBL" id="CAJVRM010000068">
    <property type="protein sequence ID" value="CAG8973322.1"/>
    <property type="molecule type" value="Genomic_DNA"/>
</dbReference>
<feature type="compositionally biased region" description="Polar residues" evidence="1">
    <location>
        <begin position="222"/>
        <end position="231"/>
    </location>
</feature>
<keyword evidence="3" id="KW-1185">Reference proteome</keyword>
<organism evidence="2 3">
    <name type="scientific">Hymenoscyphus albidus</name>
    <dbReference type="NCBI Taxonomy" id="595503"/>
    <lineage>
        <taxon>Eukaryota</taxon>
        <taxon>Fungi</taxon>
        <taxon>Dikarya</taxon>
        <taxon>Ascomycota</taxon>
        <taxon>Pezizomycotina</taxon>
        <taxon>Leotiomycetes</taxon>
        <taxon>Helotiales</taxon>
        <taxon>Helotiaceae</taxon>
        <taxon>Hymenoscyphus</taxon>
    </lineage>
</organism>
<proteinExistence type="predicted"/>
<evidence type="ECO:0000313" key="2">
    <source>
        <dbReference type="EMBL" id="CAG8973322.1"/>
    </source>
</evidence>
<feature type="region of interest" description="Disordered" evidence="1">
    <location>
        <begin position="202"/>
        <end position="299"/>
    </location>
</feature>
<protein>
    <submittedName>
        <fullName evidence="2">Uncharacterized protein</fullName>
    </submittedName>
</protein>